<feature type="chain" id="PRO_5024919790" description="TIGR02285 family protein" evidence="1">
    <location>
        <begin position="21"/>
        <end position="293"/>
    </location>
</feature>
<sequence length="293" mass="33140">MRLPLAFLLGIVLSCQPLQAQPQPQSLNWAIVPMPGIFNVEGGQPVSGALYEATQLIDAQMPEVQVRYQVMSLLRMRQSLRKQLQLCSNGLLQTPARDKQGYFIPYLLSTPMHLLVRQPTLNQLLLENGEVSLDWLFANPYLRGAIATARQYPDDISAQLIKARDSGTLQEMTGSLSGENLLLMVSYHRLDYAFDYPMAYSEVASNYTLSDPLISVPLKESKELLPVGVYCPRTPWGLEMAKRIDQAVREATRNNQAFMALHQRWLPAEVYTRFTPQLLRFYEGRSATALSFE</sequence>
<gene>
    <name evidence="2" type="ORF">PMYSY11_4572</name>
</gene>
<protein>
    <recommendedName>
        <fullName evidence="3">TIGR02285 family protein</fullName>
    </recommendedName>
</protein>
<dbReference type="AlphaFoldDB" id="A0A653EA74"/>
<accession>A0A653EA74</accession>
<dbReference type="SUPFAM" id="SSF53850">
    <property type="entry name" value="Periplasmic binding protein-like II"/>
    <property type="match status" value="1"/>
</dbReference>
<feature type="signal peptide" evidence="1">
    <location>
        <begin position="1"/>
        <end position="20"/>
    </location>
</feature>
<name>A0A653EA74_9PSED</name>
<dbReference type="PROSITE" id="PS51257">
    <property type="entry name" value="PROKAR_LIPOPROTEIN"/>
    <property type="match status" value="1"/>
</dbReference>
<evidence type="ECO:0000256" key="1">
    <source>
        <dbReference type="SAM" id="SignalP"/>
    </source>
</evidence>
<keyword evidence="1" id="KW-0732">Signal</keyword>
<evidence type="ECO:0000313" key="2">
    <source>
        <dbReference type="EMBL" id="VEV99615.1"/>
    </source>
</evidence>
<evidence type="ECO:0008006" key="3">
    <source>
        <dbReference type="Google" id="ProtNLM"/>
    </source>
</evidence>
<dbReference type="EMBL" id="LR215729">
    <property type="protein sequence ID" value="VEV99615.1"/>
    <property type="molecule type" value="Genomic_DNA"/>
</dbReference>
<dbReference type="RefSeq" id="WP_150549586.1">
    <property type="nucleotide sequence ID" value="NZ_LR215729.2"/>
</dbReference>
<reference evidence="2" key="1">
    <citation type="submission" date="2019-02" db="EMBL/GenBank/DDBJ databases">
        <authorList>
            <consortium name="Genoscope - CEA"/>
            <person name="William W."/>
        </authorList>
    </citation>
    <scope>NUCLEOTIDE SEQUENCE [LARGE SCALE GENOMIC DNA]</scope>
    <source>
        <strain evidence="2">YSy11</strain>
    </source>
</reference>
<proteinExistence type="predicted"/>
<organism evidence="2">
    <name type="scientific">Pseudomonas marincola</name>
    <dbReference type="NCBI Taxonomy" id="437900"/>
    <lineage>
        <taxon>Bacteria</taxon>
        <taxon>Pseudomonadati</taxon>
        <taxon>Pseudomonadota</taxon>
        <taxon>Gammaproteobacteria</taxon>
        <taxon>Pseudomonadales</taxon>
        <taxon>Pseudomonadaceae</taxon>
        <taxon>Pseudomonas</taxon>
    </lineage>
</organism>